<evidence type="ECO:0000313" key="2">
    <source>
        <dbReference type="Proteomes" id="UP000269708"/>
    </source>
</evidence>
<organism evidence="1 2">
    <name type="scientific">Vulcaniibacterium tengchongense</name>
    <dbReference type="NCBI Taxonomy" id="1273429"/>
    <lineage>
        <taxon>Bacteria</taxon>
        <taxon>Pseudomonadati</taxon>
        <taxon>Pseudomonadota</taxon>
        <taxon>Gammaproteobacteria</taxon>
        <taxon>Lysobacterales</taxon>
        <taxon>Lysobacteraceae</taxon>
        <taxon>Vulcaniibacterium</taxon>
    </lineage>
</organism>
<reference evidence="1 2" key="1">
    <citation type="submission" date="2018-11" db="EMBL/GenBank/DDBJ databases">
        <title>Genomic Encyclopedia of Type Strains, Phase IV (KMG-IV): sequencing the most valuable type-strain genomes for metagenomic binning, comparative biology and taxonomic classification.</title>
        <authorList>
            <person name="Goeker M."/>
        </authorList>
    </citation>
    <scope>NUCLEOTIDE SEQUENCE [LARGE SCALE GENOMIC DNA]</scope>
    <source>
        <strain evidence="1 2">DSM 25623</strain>
    </source>
</reference>
<dbReference type="AlphaFoldDB" id="A0A3N4W3Z3"/>
<evidence type="ECO:0000313" key="1">
    <source>
        <dbReference type="EMBL" id="RPE79934.1"/>
    </source>
</evidence>
<protein>
    <submittedName>
        <fullName evidence="1">Uncharacterized protein</fullName>
    </submittedName>
</protein>
<sequence>MGDPVGRLAELAGPPVHKEVVENEFGAQVAETWEYRRDGKSLLITVKDGKAQQIRELH</sequence>
<name>A0A3N4W3Z3_9GAMM</name>
<gene>
    <name evidence="1" type="ORF">EDC50_1763</name>
</gene>
<dbReference type="EMBL" id="RKQN01000002">
    <property type="protein sequence ID" value="RPE79934.1"/>
    <property type="molecule type" value="Genomic_DNA"/>
</dbReference>
<accession>A0A3N4W3Z3</accession>
<keyword evidence="2" id="KW-1185">Reference proteome</keyword>
<proteinExistence type="predicted"/>
<comment type="caution">
    <text evidence="1">The sequence shown here is derived from an EMBL/GenBank/DDBJ whole genome shotgun (WGS) entry which is preliminary data.</text>
</comment>
<dbReference type="Proteomes" id="UP000269708">
    <property type="component" value="Unassembled WGS sequence"/>
</dbReference>